<gene>
    <name evidence="2" type="ORF">LTRI10_LOCUS2428</name>
</gene>
<reference evidence="2 3" key="1">
    <citation type="submission" date="2024-04" db="EMBL/GenBank/DDBJ databases">
        <authorList>
            <person name="Fracassetti M."/>
        </authorList>
    </citation>
    <scope>NUCLEOTIDE SEQUENCE [LARGE SCALE GENOMIC DNA]</scope>
</reference>
<feature type="compositionally biased region" description="Basic and acidic residues" evidence="1">
    <location>
        <begin position="116"/>
        <end position="125"/>
    </location>
</feature>
<dbReference type="Proteomes" id="UP001497516">
    <property type="component" value="Chromosome 1"/>
</dbReference>
<dbReference type="AlphaFoldDB" id="A0AAV2CDN6"/>
<feature type="region of interest" description="Disordered" evidence="1">
    <location>
        <begin position="114"/>
        <end position="135"/>
    </location>
</feature>
<organism evidence="2 3">
    <name type="scientific">Linum trigynum</name>
    <dbReference type="NCBI Taxonomy" id="586398"/>
    <lineage>
        <taxon>Eukaryota</taxon>
        <taxon>Viridiplantae</taxon>
        <taxon>Streptophyta</taxon>
        <taxon>Embryophyta</taxon>
        <taxon>Tracheophyta</taxon>
        <taxon>Spermatophyta</taxon>
        <taxon>Magnoliopsida</taxon>
        <taxon>eudicotyledons</taxon>
        <taxon>Gunneridae</taxon>
        <taxon>Pentapetalae</taxon>
        <taxon>rosids</taxon>
        <taxon>fabids</taxon>
        <taxon>Malpighiales</taxon>
        <taxon>Linaceae</taxon>
        <taxon>Linum</taxon>
    </lineage>
</organism>
<protein>
    <submittedName>
        <fullName evidence="2">Uncharacterized protein</fullName>
    </submittedName>
</protein>
<keyword evidence="3" id="KW-1185">Reference proteome</keyword>
<evidence type="ECO:0000313" key="2">
    <source>
        <dbReference type="EMBL" id="CAL1354628.1"/>
    </source>
</evidence>
<proteinExistence type="predicted"/>
<evidence type="ECO:0000313" key="3">
    <source>
        <dbReference type="Proteomes" id="UP001497516"/>
    </source>
</evidence>
<evidence type="ECO:0000256" key="1">
    <source>
        <dbReference type="SAM" id="MobiDB-lite"/>
    </source>
</evidence>
<sequence length="135" mass="14300">MQGTGWPVEGSKTNLCDGLASEKGIVGLSLGRETQENGPRHGGKWADYGFGGGPKKDEPNLCQGDDAKLHKKGFGLQLGCLVESLLYGVGLNEKGDAFVGLDGGFSRKHGPLAIEEATKQSDRLSPRKINSSPEF</sequence>
<dbReference type="EMBL" id="OZ034813">
    <property type="protein sequence ID" value="CAL1354628.1"/>
    <property type="molecule type" value="Genomic_DNA"/>
</dbReference>
<name>A0AAV2CDN6_9ROSI</name>
<accession>A0AAV2CDN6</accession>